<evidence type="ECO:0000313" key="4">
    <source>
        <dbReference type="EMBL" id="KAJ8428453.1"/>
    </source>
</evidence>
<dbReference type="OrthoDB" id="1871118at2759"/>
<feature type="domain" description="DUF630" evidence="3">
    <location>
        <begin position="1"/>
        <end position="59"/>
    </location>
</feature>
<accession>A0A9Q1H142</accession>
<feature type="compositionally biased region" description="Polar residues" evidence="1">
    <location>
        <begin position="199"/>
        <end position="220"/>
    </location>
</feature>
<keyword evidence="5" id="KW-1185">Reference proteome</keyword>
<dbReference type="Pfam" id="PF04782">
    <property type="entry name" value="DUF632"/>
    <property type="match status" value="1"/>
</dbReference>
<gene>
    <name evidence="4" type="ORF">Cgig2_024114</name>
</gene>
<feature type="region of interest" description="Disordered" evidence="1">
    <location>
        <begin position="65"/>
        <end position="104"/>
    </location>
</feature>
<organism evidence="4 5">
    <name type="scientific">Carnegiea gigantea</name>
    <dbReference type="NCBI Taxonomy" id="171969"/>
    <lineage>
        <taxon>Eukaryota</taxon>
        <taxon>Viridiplantae</taxon>
        <taxon>Streptophyta</taxon>
        <taxon>Embryophyta</taxon>
        <taxon>Tracheophyta</taxon>
        <taxon>Spermatophyta</taxon>
        <taxon>Magnoliopsida</taxon>
        <taxon>eudicotyledons</taxon>
        <taxon>Gunneridae</taxon>
        <taxon>Pentapetalae</taxon>
        <taxon>Caryophyllales</taxon>
        <taxon>Cactineae</taxon>
        <taxon>Cactaceae</taxon>
        <taxon>Cactoideae</taxon>
        <taxon>Echinocereeae</taxon>
        <taxon>Carnegiea</taxon>
    </lineage>
</organism>
<evidence type="ECO:0000259" key="3">
    <source>
        <dbReference type="Pfam" id="PF04783"/>
    </source>
</evidence>
<dbReference type="Proteomes" id="UP001153076">
    <property type="component" value="Unassembled WGS sequence"/>
</dbReference>
<dbReference type="Pfam" id="PF04783">
    <property type="entry name" value="DUF630"/>
    <property type="match status" value="1"/>
</dbReference>
<dbReference type="InterPro" id="IPR006868">
    <property type="entry name" value="DUF630"/>
</dbReference>
<proteinExistence type="predicted"/>
<feature type="region of interest" description="Disordered" evidence="1">
    <location>
        <begin position="623"/>
        <end position="647"/>
    </location>
</feature>
<evidence type="ECO:0000313" key="5">
    <source>
        <dbReference type="Proteomes" id="UP001153076"/>
    </source>
</evidence>
<feature type="compositionally biased region" description="Polar residues" evidence="1">
    <location>
        <begin position="65"/>
        <end position="76"/>
    </location>
</feature>
<evidence type="ECO:0000259" key="2">
    <source>
        <dbReference type="Pfam" id="PF04782"/>
    </source>
</evidence>
<feature type="region of interest" description="Disordered" evidence="1">
    <location>
        <begin position="129"/>
        <end position="154"/>
    </location>
</feature>
<name>A0A9Q1H142_9CARY</name>
<evidence type="ECO:0000256" key="1">
    <source>
        <dbReference type="SAM" id="MobiDB-lite"/>
    </source>
</evidence>
<dbReference type="EMBL" id="JAKOGI010001004">
    <property type="protein sequence ID" value="KAJ8428453.1"/>
    <property type="molecule type" value="Genomic_DNA"/>
</dbReference>
<feature type="domain" description="DUF632" evidence="2">
    <location>
        <begin position="268"/>
        <end position="613"/>
    </location>
</feature>
<dbReference type="PANTHER" id="PTHR21450:SF35">
    <property type="entry name" value="TRANSCRIPTION FACTOR, PUTATIVE (DUF630 AND DUF632)-RELATED"/>
    <property type="match status" value="1"/>
</dbReference>
<protein>
    <submittedName>
        <fullName evidence="4">Uncharacterized protein</fullName>
    </submittedName>
</protein>
<dbReference type="InterPro" id="IPR006867">
    <property type="entry name" value="DUF632"/>
</dbReference>
<feature type="region of interest" description="Disordered" evidence="1">
    <location>
        <begin position="348"/>
        <end position="371"/>
    </location>
</feature>
<dbReference type="AlphaFoldDB" id="A0A9Q1H142"/>
<dbReference type="PANTHER" id="PTHR21450">
    <property type="entry name" value="PROTEIN ALTERED PHOSPHATE STARVATION RESPONSE 1"/>
    <property type="match status" value="1"/>
</dbReference>
<feature type="region of interest" description="Disordered" evidence="1">
    <location>
        <begin position="197"/>
        <end position="227"/>
    </location>
</feature>
<feature type="compositionally biased region" description="Pro residues" evidence="1">
    <location>
        <begin position="141"/>
        <end position="151"/>
    </location>
</feature>
<comment type="caution">
    <text evidence="4">The sequence shown here is derived from an EMBL/GenBank/DDBJ whole genome shotgun (WGS) entry which is preliminary data.</text>
</comment>
<sequence>MGGSNSKTEKTDALRMCKERKMLIKQAMDSRYGLAAAHIAYIQSLRNIGIALRRFAEAEVLVNESSLSPSASAQNTELDKTPSHSSYPSPSPSNPDAEESPARPRLSYMRSGAAAGGVAVTVRYNPATNTHSFVDDDEGFPMPPPPPPPPGEGGASWDYFDAVDQPESFRFVGVDSMNGDSSESIRLWGDAAENVASIDPNSNTQNPNVKAQESATQVSKSVDRETPPSLANAIVVNENAERCGSKKVVCPEREDPSEFITHRAKDFLSSIKDIEHRFFRASEAGKEVGRMLEGSKIRVGYAEAKGNSSSSSDFLGACPLACCRGRSVHASHDASPRNVPKVIVWNRSTSSHSSSSRNPLATTSKDDADDSGSDCVGDYGMISGSHSSTLDRLYAWERKLYDEVKASEGIRKEYDKKCAQLRHQFAKDLSAHVIDKTRAAVKDLHSRIRVALHAVDSIAKRVEKMRDEELHPQLTELIQGFIRMWKAMLECHHAQYITISLAYHARTTMGTPAGDARTQIMAQLQYEFECFGLSFADWMNSHTSYVEALNGWLQNCVMQTQERSSRGSKRPFSPRRVLAPPIFVLCRDWSVGMKALPSTEVSDAIKNFLSDLQHLMKQQQIEEKKENACSDSNGDLQGKDEEVSDGKSGNLSCIHTSLSKVLDKLTKFSEASLKLYEEIRQKNEAARVSYSNPKPFRY</sequence>
<reference evidence="4" key="1">
    <citation type="submission" date="2022-04" db="EMBL/GenBank/DDBJ databases">
        <title>Carnegiea gigantea Genome sequencing and assembly v2.</title>
        <authorList>
            <person name="Copetti D."/>
            <person name="Sanderson M.J."/>
            <person name="Burquez A."/>
            <person name="Wojciechowski M.F."/>
        </authorList>
    </citation>
    <scope>NUCLEOTIDE SEQUENCE</scope>
    <source>
        <strain evidence="4">SGP5-SGP5p</strain>
        <tissue evidence="4">Aerial part</tissue>
    </source>
</reference>